<evidence type="ECO:0000256" key="1">
    <source>
        <dbReference type="SAM" id="MobiDB-lite"/>
    </source>
</evidence>
<dbReference type="GO" id="GO:0005634">
    <property type="term" value="C:nucleus"/>
    <property type="evidence" value="ECO:0007669"/>
    <property type="project" value="TreeGrafter"/>
</dbReference>
<proteinExistence type="predicted"/>
<dbReference type="PANTHER" id="PTHR19303:SF74">
    <property type="entry name" value="POGO TRANSPOSABLE ELEMENT WITH KRAB DOMAIN"/>
    <property type="match status" value="1"/>
</dbReference>
<sequence length="610" mass="70253">MPRTYVPNPRGVRHQQHSVEELENALTIISSGKSIRSVSRDLNIPFSVLQRFHKNRQQNPNFLPKKLGGQISLPECVEKALVENILKCSDWGYPITEFELRMFVKYHLDRVGTKIAKFKDNRPGYDWAKLFLKRHKQDISQRMCQNIKRSRAAVTNKMINDYFDNLTPYLKDISPDLIINYDETNLSDDPGRKRIICKRGTKYPERIMNFTKSATSVMFAAAADGTLLPPYIIYKSMHLYDKWTEGGPRGARYNRTPSGWMDGRCFLEWFIKIIVPYCKCKEGRKILIGDNLSSHISPEVIKLCNKYQIDFILLPPNSTHITQPLDIAFFRPLKGSWRKVLDDWKSNKKSPSVDKSTFPSLLKSTIDNLNGRDGDVIRAGFEKSGIWPLNRDRVLNMLPKDDQFDTSSEIVENNLTMFLKESRFGESTHKKTRKSRLKVPAGKSVRAHDLESSESEISEDDNLLNQTFNDENDNEIDQPSGNDTIIEPTQSTSSGNRGVINMPINVLQTNIEEGTWVAVNFGKNKPKIFFGKVVSVIKKGEMYEGSFTRPSLNIKNLDKCIHAFPEVIDFCEFSIIQVIRILKNPKPLRRGRWEFEENLKSVQEEFEKKK</sequence>
<dbReference type="Pfam" id="PF03184">
    <property type="entry name" value="DDE_1"/>
    <property type="match status" value="1"/>
</dbReference>
<evidence type="ECO:0000313" key="4">
    <source>
        <dbReference type="Proteomes" id="UP000007819"/>
    </source>
</evidence>
<dbReference type="InterPro" id="IPR050863">
    <property type="entry name" value="CenT-Element_Derived"/>
</dbReference>
<dbReference type="RefSeq" id="XP_016656071.1">
    <property type="nucleotide sequence ID" value="XM_016800582.2"/>
</dbReference>
<accession>A0A8R2H3S5</accession>
<name>A0A8R2H3S5_ACYPI</name>
<dbReference type="KEGG" id="api:107882349"/>
<dbReference type="InterPro" id="IPR004875">
    <property type="entry name" value="DDE_SF_endonuclease_dom"/>
</dbReference>
<evidence type="ECO:0000313" key="3">
    <source>
        <dbReference type="EnsemblMetazoa" id="XP_016656071.1"/>
    </source>
</evidence>
<feature type="region of interest" description="Disordered" evidence="1">
    <location>
        <begin position="426"/>
        <end position="459"/>
    </location>
</feature>
<dbReference type="EnsemblMetazoa" id="XM_016800582.2">
    <property type="protein sequence ID" value="XP_016656071.1"/>
    <property type="gene ID" value="LOC107882349"/>
</dbReference>
<organism evidence="3 4">
    <name type="scientific">Acyrthosiphon pisum</name>
    <name type="common">Pea aphid</name>
    <dbReference type="NCBI Taxonomy" id="7029"/>
    <lineage>
        <taxon>Eukaryota</taxon>
        <taxon>Metazoa</taxon>
        <taxon>Ecdysozoa</taxon>
        <taxon>Arthropoda</taxon>
        <taxon>Hexapoda</taxon>
        <taxon>Insecta</taxon>
        <taxon>Pterygota</taxon>
        <taxon>Neoptera</taxon>
        <taxon>Paraneoptera</taxon>
        <taxon>Hemiptera</taxon>
        <taxon>Sternorrhyncha</taxon>
        <taxon>Aphidomorpha</taxon>
        <taxon>Aphidoidea</taxon>
        <taxon>Aphididae</taxon>
        <taxon>Macrosiphini</taxon>
        <taxon>Acyrthosiphon</taxon>
    </lineage>
</organism>
<dbReference type="GO" id="GO:0003677">
    <property type="term" value="F:DNA binding"/>
    <property type="evidence" value="ECO:0007669"/>
    <property type="project" value="TreeGrafter"/>
</dbReference>
<dbReference type="Gene3D" id="3.30.420.10">
    <property type="entry name" value="Ribonuclease H-like superfamily/Ribonuclease H"/>
    <property type="match status" value="1"/>
</dbReference>
<dbReference type="InterPro" id="IPR036397">
    <property type="entry name" value="RNaseH_sf"/>
</dbReference>
<reference evidence="3" key="2">
    <citation type="submission" date="2022-06" db="UniProtKB">
        <authorList>
            <consortium name="EnsemblMetazoa"/>
        </authorList>
    </citation>
    <scope>IDENTIFICATION</scope>
</reference>
<reference evidence="4" key="1">
    <citation type="submission" date="2010-06" db="EMBL/GenBank/DDBJ databases">
        <authorList>
            <person name="Jiang H."/>
            <person name="Abraham K."/>
            <person name="Ali S."/>
            <person name="Alsbrooks S.L."/>
            <person name="Anim B.N."/>
            <person name="Anosike U.S."/>
            <person name="Attaway T."/>
            <person name="Bandaranaike D.P."/>
            <person name="Battles P.K."/>
            <person name="Bell S.N."/>
            <person name="Bell A.V."/>
            <person name="Beltran B."/>
            <person name="Bickham C."/>
            <person name="Bustamante Y."/>
            <person name="Caleb T."/>
            <person name="Canada A."/>
            <person name="Cardenas V."/>
            <person name="Carter K."/>
            <person name="Chacko J."/>
            <person name="Chandrabose M.N."/>
            <person name="Chavez D."/>
            <person name="Chavez A."/>
            <person name="Chen L."/>
            <person name="Chu H.-S."/>
            <person name="Claassen K.J."/>
            <person name="Cockrell R."/>
            <person name="Collins M."/>
            <person name="Cooper J.A."/>
            <person name="Cree A."/>
            <person name="Curry S.M."/>
            <person name="Da Y."/>
            <person name="Dao M.D."/>
            <person name="Das B."/>
            <person name="Davila M.-L."/>
            <person name="Davy-Carroll L."/>
            <person name="Denson S."/>
            <person name="Dinh H."/>
            <person name="Ebong V.E."/>
            <person name="Edwards J.R."/>
            <person name="Egan A."/>
            <person name="El-Daye J."/>
            <person name="Escobedo L."/>
            <person name="Fernandez S."/>
            <person name="Fernando P.R."/>
            <person name="Flagg N."/>
            <person name="Forbes L.D."/>
            <person name="Fowler R.G."/>
            <person name="Fu Q."/>
            <person name="Gabisi R.A."/>
            <person name="Ganer J."/>
            <person name="Garbino Pronczuk A."/>
            <person name="Garcia R.M."/>
            <person name="Garner T."/>
            <person name="Garrett T.E."/>
            <person name="Gonzalez D.A."/>
            <person name="Hamid H."/>
            <person name="Hawkins E.S."/>
            <person name="Hirani K."/>
            <person name="Hogues M.E."/>
            <person name="Hollins B."/>
            <person name="Hsiao C.-H."/>
            <person name="Jabil R."/>
            <person name="James M.L."/>
            <person name="Jhangiani S.N."/>
            <person name="Johnson B."/>
            <person name="Johnson Q."/>
            <person name="Joshi V."/>
            <person name="Kalu J.B."/>
            <person name="Kam C."/>
            <person name="Kashfia A."/>
            <person name="Keebler J."/>
            <person name="Kisamo H."/>
            <person name="Kovar C.L."/>
            <person name="Lago L.A."/>
            <person name="Lai C.-Y."/>
            <person name="Laidlaw J."/>
            <person name="Lara F."/>
            <person name="Le T.-K."/>
            <person name="Lee S.L."/>
            <person name="Legall F.H."/>
            <person name="Lemon S.J."/>
            <person name="Lewis L.R."/>
            <person name="Li B."/>
            <person name="Liu Y."/>
            <person name="Liu Y.-S."/>
            <person name="Lopez J."/>
            <person name="Lozado R.J."/>
            <person name="Lu J."/>
            <person name="Madu R.C."/>
            <person name="Maheshwari M."/>
            <person name="Maheshwari R."/>
            <person name="Malloy K."/>
            <person name="Martinez E."/>
            <person name="Mathew T."/>
            <person name="Mercado I.C."/>
            <person name="Mercado C."/>
            <person name="Meyer B."/>
            <person name="Montgomery K."/>
            <person name="Morgan M.B."/>
            <person name="Munidasa M."/>
            <person name="Nazareth L.V."/>
            <person name="Nelson J."/>
            <person name="Ng B.M."/>
            <person name="Nguyen N.B."/>
            <person name="Nguyen P.Q."/>
            <person name="Nguyen T."/>
            <person name="Obregon M."/>
            <person name="Okwuonu G.O."/>
            <person name="Onwere C.G."/>
            <person name="Orozco G."/>
            <person name="Parra A."/>
            <person name="Patel S."/>
            <person name="Patil S."/>
            <person name="Perez A."/>
            <person name="Perez Y."/>
            <person name="Pham C."/>
            <person name="Primus E.L."/>
            <person name="Pu L.-L."/>
            <person name="Puazo M."/>
            <person name="Qin X."/>
            <person name="Quiroz J.B."/>
            <person name="Reese J."/>
            <person name="Richards S."/>
            <person name="Rives C.M."/>
            <person name="Robberts R."/>
            <person name="Ruiz S.J."/>
            <person name="Ruiz M.J."/>
            <person name="Santibanez J."/>
            <person name="Schneider B.W."/>
            <person name="Sisson I."/>
            <person name="Smith M."/>
            <person name="Sodergren E."/>
            <person name="Song X.-Z."/>
            <person name="Song B.B."/>
            <person name="Summersgill H."/>
            <person name="Thelus R."/>
            <person name="Thornton R.D."/>
            <person name="Trejos Z.Y."/>
            <person name="Usmani K."/>
            <person name="Vattathil S."/>
            <person name="Villasana D."/>
            <person name="Walker D.L."/>
            <person name="Wang S."/>
            <person name="Wang K."/>
            <person name="White C.S."/>
            <person name="Williams A.C."/>
            <person name="Williamson J."/>
            <person name="Wilson K."/>
            <person name="Woghiren I.O."/>
            <person name="Woodworth J.R."/>
            <person name="Worley K.C."/>
            <person name="Wright R.A."/>
            <person name="Wu W."/>
            <person name="Young L."/>
            <person name="Zhang L."/>
            <person name="Zhang J."/>
            <person name="Zhu Y."/>
            <person name="Muzny D.M."/>
            <person name="Weinstock G."/>
            <person name="Gibbs R.A."/>
        </authorList>
    </citation>
    <scope>NUCLEOTIDE SEQUENCE [LARGE SCALE GENOMIC DNA]</scope>
    <source>
        <strain evidence="4">LSR1</strain>
    </source>
</reference>
<dbReference type="Proteomes" id="UP000007819">
    <property type="component" value="Chromosome X"/>
</dbReference>
<dbReference type="GeneID" id="107882349"/>
<dbReference type="AlphaFoldDB" id="A0A8R2H3S5"/>
<dbReference type="PANTHER" id="PTHR19303">
    <property type="entry name" value="TRANSPOSON"/>
    <property type="match status" value="1"/>
</dbReference>
<protein>
    <recommendedName>
        <fullName evidence="2">DDE-1 domain-containing protein</fullName>
    </recommendedName>
</protein>
<dbReference type="OrthoDB" id="6625177at2759"/>
<evidence type="ECO:0000259" key="2">
    <source>
        <dbReference type="Pfam" id="PF03184"/>
    </source>
</evidence>
<keyword evidence="4" id="KW-1185">Reference proteome</keyword>
<feature type="domain" description="DDE-1" evidence="2">
    <location>
        <begin position="213"/>
        <end position="354"/>
    </location>
</feature>